<protein>
    <submittedName>
        <fullName evidence="1">Uncharacterized protein</fullName>
    </submittedName>
</protein>
<organism evidence="1 2">
    <name type="scientific">Gulo gulo</name>
    <name type="common">Wolverine</name>
    <name type="synonym">Gluton</name>
    <dbReference type="NCBI Taxonomy" id="48420"/>
    <lineage>
        <taxon>Eukaryota</taxon>
        <taxon>Metazoa</taxon>
        <taxon>Chordata</taxon>
        <taxon>Craniata</taxon>
        <taxon>Vertebrata</taxon>
        <taxon>Euteleostomi</taxon>
        <taxon>Mammalia</taxon>
        <taxon>Eutheria</taxon>
        <taxon>Laurasiatheria</taxon>
        <taxon>Carnivora</taxon>
        <taxon>Caniformia</taxon>
        <taxon>Musteloidea</taxon>
        <taxon>Mustelidae</taxon>
        <taxon>Guloninae</taxon>
        <taxon>Gulo</taxon>
    </lineage>
</organism>
<dbReference type="EMBL" id="CYRY02045309">
    <property type="protein sequence ID" value="VCX40677.1"/>
    <property type="molecule type" value="Genomic_DNA"/>
</dbReference>
<evidence type="ECO:0000313" key="2">
    <source>
        <dbReference type="Proteomes" id="UP000269945"/>
    </source>
</evidence>
<proteinExistence type="predicted"/>
<sequence length="178" mass="19031">MAFATCPAVQAPTSWTAPHGGPWAAGGSSWRGPSWVAALSCCTGMPSTAGLTATACTQRRVASCAWSWDCCCATSTATAWSADGASKDRRVPTPLLTCPGPGWPSAQKRGLWTLSDLTPANSWHGFCPGEYLGPHGCPFRSSFPICKRRAVSVWGRRVLGEERLLYPWKCSIKESSSY</sequence>
<accession>A0A9X9Q9K8</accession>
<dbReference type="AlphaFoldDB" id="A0A9X9Q9K8"/>
<name>A0A9X9Q9K8_GULGU</name>
<dbReference type="Proteomes" id="UP000269945">
    <property type="component" value="Unassembled WGS sequence"/>
</dbReference>
<gene>
    <name evidence="1" type="ORF">BN2614_LOCUS4</name>
</gene>
<evidence type="ECO:0000313" key="1">
    <source>
        <dbReference type="EMBL" id="VCX40677.1"/>
    </source>
</evidence>
<feature type="non-terminal residue" evidence="1">
    <location>
        <position position="178"/>
    </location>
</feature>
<comment type="caution">
    <text evidence="1">The sequence shown here is derived from an EMBL/GenBank/DDBJ whole genome shotgun (WGS) entry which is preliminary data.</text>
</comment>
<reference evidence="1 2" key="1">
    <citation type="submission" date="2018-10" db="EMBL/GenBank/DDBJ databases">
        <authorList>
            <person name="Ekblom R."/>
            <person name="Jareborg N."/>
        </authorList>
    </citation>
    <scope>NUCLEOTIDE SEQUENCE [LARGE SCALE GENOMIC DNA]</scope>
    <source>
        <tissue evidence="1">Muscle</tissue>
    </source>
</reference>
<keyword evidence="2" id="KW-1185">Reference proteome</keyword>